<evidence type="ECO:0000313" key="2">
    <source>
        <dbReference type="Proteomes" id="UP000041770"/>
    </source>
</evidence>
<evidence type="ECO:0000313" key="1">
    <source>
        <dbReference type="EMBL" id="CSC36648.1"/>
    </source>
</evidence>
<dbReference type="EMBL" id="CWQY01000006">
    <property type="protein sequence ID" value="CSC36648.1"/>
    <property type="molecule type" value="Genomic_DNA"/>
</dbReference>
<name>A0A655YE61_VIBCL</name>
<dbReference type="Proteomes" id="UP000041770">
    <property type="component" value="Unassembled WGS sequence"/>
</dbReference>
<organism evidence="1 2">
    <name type="scientific">Vibrio cholerae</name>
    <dbReference type="NCBI Taxonomy" id="666"/>
    <lineage>
        <taxon>Bacteria</taxon>
        <taxon>Pseudomonadati</taxon>
        <taxon>Pseudomonadota</taxon>
        <taxon>Gammaproteobacteria</taxon>
        <taxon>Vibrionales</taxon>
        <taxon>Vibrionaceae</taxon>
        <taxon>Vibrio</taxon>
    </lineage>
</organism>
<dbReference type="AlphaFoldDB" id="A0A655YE61"/>
<sequence>MILFVDDGLLSARNHRNSTKCHFAVTAIIGAHQPFLARSVASDDRQLTRHINIAKRFFNHLIEVALHRFAPTRQIDKAGVNT</sequence>
<gene>
    <name evidence="1" type="ORF">ERS013200_01221</name>
</gene>
<proteinExistence type="predicted"/>
<protein>
    <submittedName>
        <fullName evidence="1">Uncharacterized protein</fullName>
    </submittedName>
</protein>
<accession>A0A655YE61</accession>
<reference evidence="1 2" key="1">
    <citation type="submission" date="2015-07" db="EMBL/GenBank/DDBJ databases">
        <authorList>
            <consortium name="Pathogen Informatics"/>
        </authorList>
    </citation>
    <scope>NUCLEOTIDE SEQUENCE [LARGE SCALE GENOMIC DNA]</scope>
    <source>
        <strain evidence="1 2">A316</strain>
    </source>
</reference>